<accession>A0A285UED7</accession>
<gene>
    <name evidence="1" type="ORF">SAMN05892877_10779</name>
</gene>
<reference evidence="1 2" key="1">
    <citation type="submission" date="2017-08" db="EMBL/GenBank/DDBJ databases">
        <authorList>
            <person name="de Groot N.N."/>
        </authorList>
    </citation>
    <scope>NUCLEOTIDE SEQUENCE [LARGE SCALE GENOMIC DNA]</scope>
    <source>
        <strain evidence="1 2">JC85</strain>
    </source>
</reference>
<proteinExistence type="predicted"/>
<keyword evidence="2" id="KW-1185">Reference proteome</keyword>
<dbReference type="InterPro" id="IPR009409">
    <property type="entry name" value="DUF1059"/>
</dbReference>
<dbReference type="OrthoDB" id="4560214at2"/>
<protein>
    <submittedName>
        <fullName evidence="1">Uncharacterized protein DUF1059</fullName>
    </submittedName>
</protein>
<organism evidence="1 2">
    <name type="scientific">Rhizobium subbaraonis</name>
    <dbReference type="NCBI Taxonomy" id="908946"/>
    <lineage>
        <taxon>Bacteria</taxon>
        <taxon>Pseudomonadati</taxon>
        <taxon>Pseudomonadota</taxon>
        <taxon>Alphaproteobacteria</taxon>
        <taxon>Hyphomicrobiales</taxon>
        <taxon>Rhizobiaceae</taxon>
        <taxon>Rhizobium/Agrobacterium group</taxon>
        <taxon>Rhizobium</taxon>
    </lineage>
</organism>
<sequence>MGRKYIDCREFPSEMKCTIAISADTEEELVDAAVLHAVTVHGHDDTPAFRAEIRHAIHDGMPPLKVA</sequence>
<dbReference type="EMBL" id="OBQD01000007">
    <property type="protein sequence ID" value="SOC40250.1"/>
    <property type="molecule type" value="Genomic_DNA"/>
</dbReference>
<evidence type="ECO:0000313" key="2">
    <source>
        <dbReference type="Proteomes" id="UP000219167"/>
    </source>
</evidence>
<dbReference type="RefSeq" id="WP_097139589.1">
    <property type="nucleotide sequence ID" value="NZ_OBQD01000007.1"/>
</dbReference>
<dbReference type="AlphaFoldDB" id="A0A285UED7"/>
<evidence type="ECO:0000313" key="1">
    <source>
        <dbReference type="EMBL" id="SOC40250.1"/>
    </source>
</evidence>
<dbReference type="Proteomes" id="UP000219167">
    <property type="component" value="Unassembled WGS sequence"/>
</dbReference>
<dbReference type="Pfam" id="PF06348">
    <property type="entry name" value="DUF1059"/>
    <property type="match status" value="1"/>
</dbReference>
<name>A0A285UED7_9HYPH</name>